<feature type="binding site" evidence="5">
    <location>
        <position position="68"/>
    </location>
    <ligand>
        <name>a divalent metal cation</name>
        <dbReference type="ChEBI" id="CHEBI:60240"/>
        <label>1</label>
    </ligand>
</feature>
<dbReference type="STRING" id="402384.HM131_09375"/>
<dbReference type="EMBL" id="CP020772">
    <property type="protein sequence ID" value="ARI77038.1"/>
    <property type="molecule type" value="Genomic_DNA"/>
</dbReference>
<name>A0A1W5ZUS0_9BACI</name>
<sequence length="372" mass="41290">MTDTKTAQEIIREFEKWSPKHLAFDWDNVGLQVGTLNKPVENVMVTLDVLENVADEAIEKNVDLIIAHHPLLFMKLSEINFDTPKGRVIRKLIQHDITVYAAHTNLDVAKGGVNDVMAEVLNLENVRPLLSSQQDDLVKLTVFVPEDHADSLRNAVSNAGAGHIGNYSHCTYQLSGEGTFQPLEGTNPYIGSNGQLEIVKEKRIETIVPKSKLNVVLKAMEEAHPYEEVAYDLYPLLNEGETLGAGRIGRLTEPVSLEALCQLVKEKYSVPSLRFVGDSTKQVKQVALLGGSGEKFIHQAKRSGADVYITGDLTFHLAQDAKEMGLSIIDPGHHVEKIVCPKVKEYLEKHCNQDNGLNIMISEANTEPFEFM</sequence>
<evidence type="ECO:0000313" key="7">
    <source>
        <dbReference type="Proteomes" id="UP000192527"/>
    </source>
</evidence>
<evidence type="ECO:0000256" key="4">
    <source>
        <dbReference type="PIRNR" id="PIRNR037489"/>
    </source>
</evidence>
<organism evidence="6 7">
    <name type="scientific">Halobacillus mangrovi</name>
    <dbReference type="NCBI Taxonomy" id="402384"/>
    <lineage>
        <taxon>Bacteria</taxon>
        <taxon>Bacillati</taxon>
        <taxon>Bacillota</taxon>
        <taxon>Bacilli</taxon>
        <taxon>Bacillales</taxon>
        <taxon>Bacillaceae</taxon>
        <taxon>Halobacillus</taxon>
    </lineage>
</organism>
<dbReference type="InterPro" id="IPR015867">
    <property type="entry name" value="N-reg_PII/ATP_PRibTrfase_C"/>
</dbReference>
<feature type="binding site" evidence="5">
    <location>
        <position position="107"/>
    </location>
    <ligand>
        <name>a divalent metal cation</name>
        <dbReference type="ChEBI" id="CHEBI:60240"/>
        <label>1</label>
    </ligand>
</feature>
<dbReference type="OrthoDB" id="9792792at2"/>
<dbReference type="NCBIfam" id="TIGR00486">
    <property type="entry name" value="YbgI_SA1388"/>
    <property type="match status" value="1"/>
</dbReference>
<dbReference type="PANTHER" id="PTHR13799">
    <property type="entry name" value="NGG1 INTERACTING FACTOR 3"/>
    <property type="match status" value="1"/>
</dbReference>
<keyword evidence="7" id="KW-1185">Reference proteome</keyword>
<dbReference type="SUPFAM" id="SSF102705">
    <property type="entry name" value="NIF3 (NGG1p interacting factor 3)-like"/>
    <property type="match status" value="1"/>
</dbReference>
<dbReference type="Pfam" id="PF01784">
    <property type="entry name" value="DUF34_NIF3"/>
    <property type="match status" value="1"/>
</dbReference>
<evidence type="ECO:0000256" key="2">
    <source>
        <dbReference type="ARBA" id="ARBA00022112"/>
    </source>
</evidence>
<dbReference type="FunFam" id="3.30.70.120:FF:000006">
    <property type="entry name" value="GTP cyclohydrolase 1 type 2 homolog"/>
    <property type="match status" value="1"/>
</dbReference>
<dbReference type="FunFam" id="3.40.1390.30:FF:000001">
    <property type="entry name" value="GTP cyclohydrolase 1 type 2"/>
    <property type="match status" value="1"/>
</dbReference>
<evidence type="ECO:0000313" key="6">
    <source>
        <dbReference type="EMBL" id="ARI77038.1"/>
    </source>
</evidence>
<dbReference type="PIRSF" id="PIRSF037489">
    <property type="entry name" value="UCP037489_NIF3_YqfO"/>
    <property type="match status" value="1"/>
</dbReference>
<gene>
    <name evidence="6" type="ORF">HM131_09375</name>
</gene>
<dbReference type="Gene3D" id="3.40.1390.30">
    <property type="entry name" value="NIF3 (NGG1p interacting factor 3)-like"/>
    <property type="match status" value="1"/>
</dbReference>
<dbReference type="Proteomes" id="UP000192527">
    <property type="component" value="Chromosome"/>
</dbReference>
<reference evidence="6 7" key="1">
    <citation type="submission" date="2017-04" db="EMBL/GenBank/DDBJ databases">
        <title>The whole genome sequencing and assembly of Halobacillus mangrovi strain.</title>
        <authorList>
            <person name="Lee S.-J."/>
            <person name="Park M.-K."/>
            <person name="Kim J.-Y."/>
            <person name="Lee Y.-J."/>
            <person name="Yi H."/>
            <person name="Bahn Y.-S."/>
            <person name="Kim J.F."/>
            <person name="Lee D.-W."/>
        </authorList>
    </citation>
    <scope>NUCLEOTIDE SEQUENCE [LARGE SCALE GENOMIC DNA]</scope>
    <source>
        <strain evidence="6 7">KTB 131</strain>
    </source>
</reference>
<feature type="binding site" evidence="5">
    <location>
        <position position="336"/>
    </location>
    <ligand>
        <name>a divalent metal cation</name>
        <dbReference type="ChEBI" id="CHEBI:60240"/>
        <label>1</label>
    </ligand>
</feature>
<proteinExistence type="inferred from homology"/>
<keyword evidence="3 4" id="KW-0479">Metal-binding</keyword>
<dbReference type="InterPro" id="IPR017221">
    <property type="entry name" value="DUF34/NIF3_bac"/>
</dbReference>
<feature type="binding site" evidence="5">
    <location>
        <position position="69"/>
    </location>
    <ligand>
        <name>a divalent metal cation</name>
        <dbReference type="ChEBI" id="CHEBI:60240"/>
        <label>1</label>
    </ligand>
</feature>
<comment type="similarity">
    <text evidence="1 4">Belongs to the GTP cyclohydrolase I type 2/NIF3 family.</text>
</comment>
<dbReference type="AlphaFoldDB" id="A0A1W5ZUS0"/>
<evidence type="ECO:0000256" key="3">
    <source>
        <dbReference type="ARBA" id="ARBA00022723"/>
    </source>
</evidence>
<protein>
    <recommendedName>
        <fullName evidence="2 4">GTP cyclohydrolase 1 type 2 homolog</fullName>
    </recommendedName>
</protein>
<dbReference type="KEGG" id="hmn:HM131_09375"/>
<dbReference type="Gene3D" id="3.30.70.120">
    <property type="match status" value="1"/>
</dbReference>
<dbReference type="InterPro" id="IPR036069">
    <property type="entry name" value="DUF34/NIF3_sf"/>
</dbReference>
<evidence type="ECO:0000256" key="1">
    <source>
        <dbReference type="ARBA" id="ARBA00006964"/>
    </source>
</evidence>
<evidence type="ECO:0000256" key="5">
    <source>
        <dbReference type="PIRSR" id="PIRSR602678-1"/>
    </source>
</evidence>
<feature type="binding site" evidence="5">
    <location>
        <position position="333"/>
    </location>
    <ligand>
        <name>a divalent metal cation</name>
        <dbReference type="ChEBI" id="CHEBI:60240"/>
        <label>1</label>
    </ligand>
</feature>
<dbReference type="RefSeq" id="WP_085029512.1">
    <property type="nucleotide sequence ID" value="NZ_CP020772.1"/>
</dbReference>
<accession>A0A1W5ZUS0</accession>
<dbReference type="GO" id="GO:0005737">
    <property type="term" value="C:cytoplasm"/>
    <property type="evidence" value="ECO:0007669"/>
    <property type="project" value="TreeGrafter"/>
</dbReference>
<dbReference type="PANTHER" id="PTHR13799:SF14">
    <property type="entry name" value="GTP CYCLOHYDROLASE 1 TYPE 2 HOMOLOG"/>
    <property type="match status" value="1"/>
</dbReference>
<dbReference type="GO" id="GO:0046872">
    <property type="term" value="F:metal ion binding"/>
    <property type="evidence" value="ECO:0007669"/>
    <property type="project" value="UniProtKB-UniRule"/>
</dbReference>
<dbReference type="InterPro" id="IPR002678">
    <property type="entry name" value="DUF34/NIF3"/>
</dbReference>